<gene>
    <name evidence="3" type="ORF">GRI38_02865</name>
</gene>
<dbReference type="GO" id="GO:0051082">
    <property type="term" value="F:unfolded protein binding"/>
    <property type="evidence" value="ECO:0007669"/>
    <property type="project" value="InterPro"/>
</dbReference>
<organism evidence="3 4">
    <name type="scientific">Parapontixanthobacter aurantiacus</name>
    <dbReference type="NCBI Taxonomy" id="1463599"/>
    <lineage>
        <taxon>Bacteria</taxon>
        <taxon>Pseudomonadati</taxon>
        <taxon>Pseudomonadota</taxon>
        <taxon>Alphaproteobacteria</taxon>
        <taxon>Sphingomonadales</taxon>
        <taxon>Erythrobacteraceae</taxon>
        <taxon>Parapontixanthobacter</taxon>
    </lineage>
</organism>
<evidence type="ECO:0000256" key="2">
    <source>
        <dbReference type="SAM" id="SignalP"/>
    </source>
</evidence>
<evidence type="ECO:0000313" key="4">
    <source>
        <dbReference type="Proteomes" id="UP000433104"/>
    </source>
</evidence>
<reference evidence="3 4" key="1">
    <citation type="submission" date="2019-12" db="EMBL/GenBank/DDBJ databases">
        <title>Genomic-based taxomic classification of the family Erythrobacteraceae.</title>
        <authorList>
            <person name="Xu L."/>
        </authorList>
    </citation>
    <scope>NUCLEOTIDE SEQUENCE [LARGE SCALE GENOMIC DNA]</scope>
    <source>
        <strain evidence="3 4">MCCC 1A09962</strain>
    </source>
</reference>
<keyword evidence="2" id="KW-0732">Signal</keyword>
<feature type="chain" id="PRO_5032821715" evidence="2">
    <location>
        <begin position="29"/>
        <end position="231"/>
    </location>
</feature>
<dbReference type="InterPro" id="IPR018247">
    <property type="entry name" value="EF_Hand_1_Ca_BS"/>
</dbReference>
<dbReference type="PROSITE" id="PS00018">
    <property type="entry name" value="EF_HAND_1"/>
    <property type="match status" value="1"/>
</dbReference>
<dbReference type="SMART" id="SM00935">
    <property type="entry name" value="OmpH"/>
    <property type="match status" value="1"/>
</dbReference>
<proteinExistence type="predicted"/>
<dbReference type="InterPro" id="IPR005632">
    <property type="entry name" value="Chaperone_Skp"/>
</dbReference>
<dbReference type="OrthoDB" id="7427936at2"/>
<name>A0A844Z8R0_9SPHN</name>
<feature type="signal peptide" evidence="2">
    <location>
        <begin position="1"/>
        <end position="28"/>
    </location>
</feature>
<feature type="region of interest" description="Disordered" evidence="1">
    <location>
        <begin position="212"/>
        <end position="231"/>
    </location>
</feature>
<evidence type="ECO:0000313" key="3">
    <source>
        <dbReference type="EMBL" id="MXO84971.1"/>
    </source>
</evidence>
<comment type="caution">
    <text evidence="3">The sequence shown here is derived from an EMBL/GenBank/DDBJ whole genome shotgun (WGS) entry which is preliminary data.</text>
</comment>
<dbReference type="Pfam" id="PF03938">
    <property type="entry name" value="OmpH"/>
    <property type="match status" value="1"/>
</dbReference>
<keyword evidence="4" id="KW-1185">Reference proteome</keyword>
<dbReference type="Proteomes" id="UP000433104">
    <property type="component" value="Unassembled WGS sequence"/>
</dbReference>
<dbReference type="SUPFAM" id="SSF111384">
    <property type="entry name" value="OmpH-like"/>
    <property type="match status" value="1"/>
</dbReference>
<evidence type="ECO:0000256" key="1">
    <source>
        <dbReference type="SAM" id="MobiDB-lite"/>
    </source>
</evidence>
<dbReference type="EMBL" id="WTYW01000001">
    <property type="protein sequence ID" value="MXO84971.1"/>
    <property type="molecule type" value="Genomic_DNA"/>
</dbReference>
<dbReference type="Gene3D" id="3.30.910.20">
    <property type="entry name" value="Skp domain"/>
    <property type="match status" value="1"/>
</dbReference>
<dbReference type="AlphaFoldDB" id="A0A844Z8R0"/>
<protein>
    <submittedName>
        <fullName evidence="3">OmpH family outer membrane protein</fullName>
    </submittedName>
</protein>
<dbReference type="InterPro" id="IPR024930">
    <property type="entry name" value="Skp_dom_sf"/>
</dbReference>
<dbReference type="RefSeq" id="WP_160681462.1">
    <property type="nucleotide sequence ID" value="NZ_WTYW01000001.1"/>
</dbReference>
<sequence length="231" mass="24833">MKLTKLSFAALSLTASAAAVSLAAPAAAQVNGIAVASPEAVIVRAAARIAAEQQIQTTYATQIQQIRTGQQELTNLQRSLDTNNDGQLTDAEIQANPNVVQQIQTKEQQIAQIAQPIQMAQFYVIEQLVNDYQNARNQVIQQKNITMILAPDAVQYAPESANVTNDITAALDQRLPTVSTTPPAGWQPRRETVQLHQTVQQIVGAVAQQQAAQAAAQGQQQQPATPQPQGR</sequence>
<accession>A0A844Z8R0</accession>